<accession>A0A3G9H9S7</accession>
<accession>R6IMR7</accession>
<keyword evidence="6 7" id="KW-0472">Membrane</keyword>
<dbReference type="Pfam" id="PF07690">
    <property type="entry name" value="MFS_1"/>
    <property type="match status" value="1"/>
</dbReference>
<evidence type="ECO:0000313" key="11">
    <source>
        <dbReference type="EMBL" id="MTU04722.1"/>
    </source>
</evidence>
<keyword evidence="3" id="KW-1003">Cell membrane</keyword>
<dbReference type="PROSITE" id="PS51257">
    <property type="entry name" value="PROKAR_LIPOPROTEIN"/>
    <property type="match status" value="1"/>
</dbReference>
<dbReference type="Proteomes" id="UP000443070">
    <property type="component" value="Unassembled WGS sequence"/>
</dbReference>
<organism evidence="9">
    <name type="scientific">Phascolarctobacterium faecium</name>
    <dbReference type="NCBI Taxonomy" id="33025"/>
    <lineage>
        <taxon>Bacteria</taxon>
        <taxon>Bacillati</taxon>
        <taxon>Bacillota</taxon>
        <taxon>Negativicutes</taxon>
        <taxon>Acidaminococcales</taxon>
        <taxon>Acidaminococcaceae</taxon>
        <taxon>Phascolarctobacterium</taxon>
    </lineage>
</organism>
<feature type="transmembrane region" description="Helical" evidence="7">
    <location>
        <begin position="352"/>
        <end position="377"/>
    </location>
</feature>
<dbReference type="EMBL" id="CBDS010000093">
    <property type="protein sequence ID" value="CDB46676.1"/>
    <property type="molecule type" value="Genomic_DNA"/>
</dbReference>
<comment type="subcellular location">
    <subcellularLocation>
        <location evidence="1">Cell membrane</location>
        <topology evidence="1">Multi-pass membrane protein</topology>
    </subcellularLocation>
</comment>
<dbReference type="PANTHER" id="PTHR43414:SF1">
    <property type="entry name" value="PEPTIDE PERMEASE"/>
    <property type="match status" value="1"/>
</dbReference>
<dbReference type="EMBL" id="WNBW01000010">
    <property type="protein sequence ID" value="MTU04722.1"/>
    <property type="molecule type" value="Genomic_DNA"/>
</dbReference>
<reference evidence="12 13" key="2">
    <citation type="journal article" date="2019" name="Nat. Med.">
        <title>A library of human gut bacterial isolates paired with longitudinal multiomics data enables mechanistic microbiome research.</title>
        <authorList>
            <person name="Poyet M."/>
            <person name="Groussin M."/>
            <person name="Gibbons S.M."/>
            <person name="Avila-Pacheco J."/>
            <person name="Jiang X."/>
            <person name="Kearney S.M."/>
            <person name="Perrotta A.R."/>
            <person name="Berdy B."/>
            <person name="Zhao S."/>
            <person name="Lieberman T.D."/>
            <person name="Swanson P.K."/>
            <person name="Smith M."/>
            <person name="Roesemann S."/>
            <person name="Alexander J.E."/>
            <person name="Rich S.A."/>
            <person name="Livny J."/>
            <person name="Vlamakis H."/>
            <person name="Clish C."/>
            <person name="Bullock K."/>
            <person name="Deik A."/>
            <person name="Scott J."/>
            <person name="Pierce K.A."/>
            <person name="Xavier R.J."/>
            <person name="Alm E.J."/>
        </authorList>
    </citation>
    <scope>NUCLEOTIDE SEQUENCE [LARGE SCALE GENOMIC DNA]</scope>
    <source>
        <strain evidence="10 13">BIOML-A13</strain>
        <strain evidence="11 12">BIOML-A3</strain>
    </source>
</reference>
<dbReference type="OrthoDB" id="65739at2"/>
<evidence type="ECO:0000256" key="7">
    <source>
        <dbReference type="SAM" id="Phobius"/>
    </source>
</evidence>
<feature type="transmembrane region" description="Helical" evidence="7">
    <location>
        <begin position="113"/>
        <end position="133"/>
    </location>
</feature>
<dbReference type="PANTHER" id="PTHR43414">
    <property type="entry name" value="MULTIDRUG RESISTANCE PROTEIN MDTG"/>
    <property type="match status" value="1"/>
</dbReference>
<feature type="transmembrane region" description="Helical" evidence="7">
    <location>
        <begin position="261"/>
        <end position="282"/>
    </location>
</feature>
<dbReference type="InterPro" id="IPR036259">
    <property type="entry name" value="MFS_trans_sf"/>
</dbReference>
<dbReference type="RefSeq" id="WP_021716999.1">
    <property type="nucleotide sequence ID" value="NZ_AP019004.1"/>
</dbReference>
<sequence length="409" mass="44657">MSLLDERGTGAISWQRNLAVLWCGVFFACASYTMVVPFLPVYLLQELHVESSEVNFWSGLVYSVTFLGASIMAPYWGARADRVGQRRMAIRAGFGLAFTYWLAGISQSPEQLLGVRILTGLISGFVPASMSLVSSTLPESRMGWGMGLMQTAVASGSILGPMMGGYFSSWFGMRLSFFVASCCLGLATVMVVLFVRDVPHSQEEQKTKINLWQDLQESLHNKGLLYVMTMFFLIQVCTMIIQPLVTMYVSHLMGRMDESVVKAAGIIFSLAGIAGIIAAPFWGKRGQQLGYTKVLCFVLFCAGAINLCQIFVQDIWQFAGIQFVYGLFLAGAVPNVNARLVEVTDPSMRGKAFGLVTSAQQFGGVIGPLLGGFLGGYMLTRHILVITGIILLLAGSYTYFTKVKKTAEV</sequence>
<evidence type="ECO:0000256" key="4">
    <source>
        <dbReference type="ARBA" id="ARBA00022692"/>
    </source>
</evidence>
<feature type="transmembrane region" description="Helical" evidence="7">
    <location>
        <begin position="223"/>
        <end position="241"/>
    </location>
</feature>
<comment type="caution">
    <text evidence="9">The sequence shown here is derived from an EMBL/GenBank/DDBJ whole genome shotgun (WGS) entry which is preliminary data.</text>
</comment>
<dbReference type="PROSITE" id="PS50850">
    <property type="entry name" value="MFS"/>
    <property type="match status" value="1"/>
</dbReference>
<feature type="transmembrane region" description="Helical" evidence="7">
    <location>
        <begin position="20"/>
        <end position="44"/>
    </location>
</feature>
<keyword evidence="2" id="KW-0813">Transport</keyword>
<evidence type="ECO:0000313" key="13">
    <source>
        <dbReference type="Proteomes" id="UP000484547"/>
    </source>
</evidence>
<proteinExistence type="predicted"/>
<dbReference type="GO" id="GO:0022857">
    <property type="term" value="F:transmembrane transporter activity"/>
    <property type="evidence" value="ECO:0007669"/>
    <property type="project" value="InterPro"/>
</dbReference>
<evidence type="ECO:0000256" key="1">
    <source>
        <dbReference type="ARBA" id="ARBA00004651"/>
    </source>
</evidence>
<evidence type="ECO:0000313" key="9">
    <source>
        <dbReference type="EMBL" id="CDB46676.1"/>
    </source>
</evidence>
<gene>
    <name evidence="9" type="ORF">BN533_00095</name>
    <name evidence="10" type="ORF">GMD11_09635</name>
    <name evidence="11" type="ORF">GMD18_09970</name>
</gene>
<feature type="domain" description="Major facilitator superfamily (MFS) profile" evidence="8">
    <location>
        <begin position="17"/>
        <end position="406"/>
    </location>
</feature>
<evidence type="ECO:0000256" key="6">
    <source>
        <dbReference type="ARBA" id="ARBA00023136"/>
    </source>
</evidence>
<dbReference type="SUPFAM" id="SSF103473">
    <property type="entry name" value="MFS general substrate transporter"/>
    <property type="match status" value="1"/>
</dbReference>
<evidence type="ECO:0000259" key="8">
    <source>
        <dbReference type="PROSITE" id="PS50850"/>
    </source>
</evidence>
<dbReference type="EMBL" id="WNBM01000008">
    <property type="protein sequence ID" value="MTT76523.1"/>
    <property type="molecule type" value="Genomic_DNA"/>
</dbReference>
<dbReference type="InterPro" id="IPR020846">
    <property type="entry name" value="MFS_dom"/>
</dbReference>
<name>A0A3G9H9S7_9FIRM</name>
<dbReference type="Gene3D" id="1.20.1250.20">
    <property type="entry name" value="MFS general substrate transporter like domains"/>
    <property type="match status" value="2"/>
</dbReference>
<dbReference type="AlphaFoldDB" id="A0A3G9H9S7"/>
<feature type="transmembrane region" description="Helical" evidence="7">
    <location>
        <begin position="145"/>
        <end position="163"/>
    </location>
</feature>
<feature type="transmembrane region" description="Helical" evidence="7">
    <location>
        <begin position="294"/>
        <end position="312"/>
    </location>
</feature>
<feature type="transmembrane region" description="Helical" evidence="7">
    <location>
        <begin position="88"/>
        <end position="107"/>
    </location>
</feature>
<protein>
    <submittedName>
        <fullName evidence="10">MFS transporter</fullName>
    </submittedName>
    <submittedName>
        <fullName evidence="9">Transporter major facilitator family protein</fullName>
    </submittedName>
</protein>
<feature type="transmembrane region" description="Helical" evidence="7">
    <location>
        <begin position="175"/>
        <end position="195"/>
    </location>
</feature>
<evidence type="ECO:0000256" key="3">
    <source>
        <dbReference type="ARBA" id="ARBA00022475"/>
    </source>
</evidence>
<dbReference type="InterPro" id="IPR001958">
    <property type="entry name" value="Tet-R_TetA/multi-R_MdtG-like"/>
</dbReference>
<reference evidence="9" key="1">
    <citation type="submission" date="2012-11" db="EMBL/GenBank/DDBJ databases">
        <title>Dependencies among metagenomic species, viruses, plasmids and units of genetic variation.</title>
        <authorList>
            <person name="Nielsen H.B."/>
            <person name="Almeida M."/>
            <person name="Juncker A.S."/>
            <person name="Rasmussen S."/>
            <person name="Li J."/>
            <person name="Sunagawa S."/>
            <person name="Plichta D."/>
            <person name="Gautier L."/>
            <person name="Le Chatelier E."/>
            <person name="Peletier E."/>
            <person name="Bonde I."/>
            <person name="Nielsen T."/>
            <person name="Manichanh C."/>
            <person name="Arumugam M."/>
            <person name="Batto J."/>
            <person name="Santos M.B.Q.D."/>
            <person name="Blom N."/>
            <person name="Borruel N."/>
            <person name="Burgdorf K.S."/>
            <person name="Boumezbeur F."/>
            <person name="Casellas F."/>
            <person name="Dore J."/>
            <person name="Guarner F."/>
            <person name="Hansen T."/>
            <person name="Hildebrand F."/>
            <person name="Kaas R.S."/>
            <person name="Kennedy S."/>
            <person name="Kristiansen K."/>
            <person name="Kultima J.R."/>
            <person name="Leonard P."/>
            <person name="Levenez F."/>
            <person name="Lund O."/>
            <person name="Moumen B."/>
            <person name="Le Paslier D."/>
            <person name="Pons N."/>
            <person name="Pedersen O."/>
            <person name="Prifti E."/>
            <person name="Qin J."/>
            <person name="Raes J."/>
            <person name="Tap J."/>
            <person name="Tims S."/>
            <person name="Ussery D.W."/>
            <person name="Yamada T."/>
            <person name="MetaHit consortium"/>
            <person name="Renault P."/>
            <person name="Sicheritz-Ponten T."/>
            <person name="Bork P."/>
            <person name="Wang J."/>
            <person name="Brunak S."/>
            <person name="Ehrlich S.D."/>
        </authorList>
    </citation>
    <scope>NUCLEOTIDE SEQUENCE [LARGE SCALE GENOMIC DNA]</scope>
</reference>
<dbReference type="GO" id="GO:0005886">
    <property type="term" value="C:plasma membrane"/>
    <property type="evidence" value="ECO:0007669"/>
    <property type="project" value="UniProtKB-SubCell"/>
</dbReference>
<evidence type="ECO:0000313" key="12">
    <source>
        <dbReference type="Proteomes" id="UP000443070"/>
    </source>
</evidence>
<dbReference type="PRINTS" id="PR01035">
    <property type="entry name" value="TCRTETA"/>
</dbReference>
<dbReference type="Proteomes" id="UP000484547">
    <property type="component" value="Unassembled WGS sequence"/>
</dbReference>
<feature type="transmembrane region" description="Helical" evidence="7">
    <location>
        <begin position="383"/>
        <end position="400"/>
    </location>
</feature>
<dbReference type="GeneID" id="49407942"/>
<dbReference type="InterPro" id="IPR011701">
    <property type="entry name" value="MFS"/>
</dbReference>
<feature type="transmembrane region" description="Helical" evidence="7">
    <location>
        <begin position="318"/>
        <end position="340"/>
    </location>
</feature>
<keyword evidence="4 7" id="KW-0812">Transmembrane</keyword>
<keyword evidence="5 7" id="KW-1133">Transmembrane helix</keyword>
<evidence type="ECO:0000313" key="10">
    <source>
        <dbReference type="EMBL" id="MTT76523.1"/>
    </source>
</evidence>
<evidence type="ECO:0000256" key="5">
    <source>
        <dbReference type="ARBA" id="ARBA00022989"/>
    </source>
</evidence>
<keyword evidence="12" id="KW-1185">Reference proteome</keyword>
<feature type="transmembrane region" description="Helical" evidence="7">
    <location>
        <begin position="56"/>
        <end position="76"/>
    </location>
</feature>
<evidence type="ECO:0000256" key="2">
    <source>
        <dbReference type="ARBA" id="ARBA00022448"/>
    </source>
</evidence>